<proteinExistence type="predicted"/>
<reference evidence="3" key="1">
    <citation type="journal article" date="2017" name="Nat. Microbiol.">
        <title>Global analysis of biosynthetic gene clusters reveals vast potential of secondary metabolite production in Penicillium species.</title>
        <authorList>
            <person name="Nielsen J.C."/>
            <person name="Grijseels S."/>
            <person name="Prigent S."/>
            <person name="Ji B."/>
            <person name="Dainat J."/>
            <person name="Nielsen K.F."/>
            <person name="Frisvad J.C."/>
            <person name="Workman M."/>
            <person name="Nielsen J."/>
        </authorList>
    </citation>
    <scope>NUCLEOTIDE SEQUENCE [LARGE SCALE GENOMIC DNA]</scope>
    <source>
        <strain evidence="3">IBT 29486</strain>
    </source>
</reference>
<organism evidence="2 3">
    <name type="scientific">Penicillium vulpinum</name>
    <dbReference type="NCBI Taxonomy" id="29845"/>
    <lineage>
        <taxon>Eukaryota</taxon>
        <taxon>Fungi</taxon>
        <taxon>Dikarya</taxon>
        <taxon>Ascomycota</taxon>
        <taxon>Pezizomycotina</taxon>
        <taxon>Eurotiomycetes</taxon>
        <taxon>Eurotiomycetidae</taxon>
        <taxon>Eurotiales</taxon>
        <taxon>Aspergillaceae</taxon>
        <taxon>Penicillium</taxon>
    </lineage>
</organism>
<feature type="compositionally biased region" description="Polar residues" evidence="1">
    <location>
        <begin position="309"/>
        <end position="347"/>
    </location>
</feature>
<protein>
    <submittedName>
        <fullName evidence="2">Uncharacterized protein</fullName>
    </submittedName>
</protein>
<dbReference type="EMBL" id="MDYP01000083">
    <property type="protein sequence ID" value="OQD97558.1"/>
    <property type="molecule type" value="Genomic_DNA"/>
</dbReference>
<accession>A0A1V6R7S0</accession>
<sequence length="478" mass="53873">MDLMRIRERALSLQIGQLNDLEYLQEVVEFIVRNKKHLPTDISQPLHEAFGKQPSERLSPCSSREEALYRLRSVVLEDIQIPEYFQQVIPLYKDNGELFWTGEISSSTKRTFRNVLSTLYHSNKRRTSADSIRRALYCMALYRVIQSVMELHASKKFTTKIARFCANVILEDDGDTRDDLDDVAEELKADYKIGGVYESYAQRAGNGIIFYLFVLPSKLYEKCLNKTSDVDNVLGHYSSLGFQQEDSTTSAANSIVSFITKQFNSQVSIFKSSEADQKVKPTRKNGQKKRTQKTRTQKTSKRAGKNRQFHSPQPTFCQPSDQSAETTVDGSLHATNPNGTEFPSPMNSPRLYDGTNLGLSHSSMADVEASAHSFHEYESPITAVEPMNHAISGESIVSLSNVSLNASQTQPLALSGMFNNAAHLMNEFQLEPMTYGANAAQLMHEFHLETFSPADYTNAAQLMQQFDMSNGYYGQQHL</sequence>
<feature type="compositionally biased region" description="Basic residues" evidence="1">
    <location>
        <begin position="280"/>
        <end position="308"/>
    </location>
</feature>
<keyword evidence="3" id="KW-1185">Reference proteome</keyword>
<name>A0A1V6R7S0_9EURO</name>
<gene>
    <name evidence="2" type="ORF">PENVUL_c083G00654</name>
</gene>
<dbReference type="Proteomes" id="UP000191518">
    <property type="component" value="Unassembled WGS sequence"/>
</dbReference>
<evidence type="ECO:0000256" key="1">
    <source>
        <dbReference type="SAM" id="MobiDB-lite"/>
    </source>
</evidence>
<evidence type="ECO:0000313" key="2">
    <source>
        <dbReference type="EMBL" id="OQD97558.1"/>
    </source>
</evidence>
<feature type="region of interest" description="Disordered" evidence="1">
    <location>
        <begin position="274"/>
        <end position="357"/>
    </location>
</feature>
<comment type="caution">
    <text evidence="2">The sequence shown here is derived from an EMBL/GenBank/DDBJ whole genome shotgun (WGS) entry which is preliminary data.</text>
</comment>
<dbReference type="AlphaFoldDB" id="A0A1V6R7S0"/>
<evidence type="ECO:0000313" key="3">
    <source>
        <dbReference type="Proteomes" id="UP000191518"/>
    </source>
</evidence>